<reference evidence="2 3" key="1">
    <citation type="journal article" date="2021" name="J. Hered.">
        <title>A chromosome-level genome assembly of the parasitoid wasp, Cotesia glomerata (Hymenoptera: Braconidae).</title>
        <authorList>
            <person name="Pinto B.J."/>
            <person name="Weis J.J."/>
            <person name="Gamble T."/>
            <person name="Ode P.J."/>
            <person name="Paul R."/>
            <person name="Zaspel J.M."/>
        </authorList>
    </citation>
    <scope>NUCLEOTIDE SEQUENCE [LARGE SCALE GENOMIC DNA]</scope>
    <source>
        <strain evidence="2">CgM1</strain>
    </source>
</reference>
<evidence type="ECO:0000256" key="1">
    <source>
        <dbReference type="SAM" id="MobiDB-lite"/>
    </source>
</evidence>
<protein>
    <submittedName>
        <fullName evidence="2">Uncharacterized protein</fullName>
    </submittedName>
</protein>
<organism evidence="2 3">
    <name type="scientific">Cotesia glomerata</name>
    <name type="common">Lepidopteran parasitic wasp</name>
    <name type="synonym">Apanteles glomeratus</name>
    <dbReference type="NCBI Taxonomy" id="32391"/>
    <lineage>
        <taxon>Eukaryota</taxon>
        <taxon>Metazoa</taxon>
        <taxon>Ecdysozoa</taxon>
        <taxon>Arthropoda</taxon>
        <taxon>Hexapoda</taxon>
        <taxon>Insecta</taxon>
        <taxon>Pterygota</taxon>
        <taxon>Neoptera</taxon>
        <taxon>Endopterygota</taxon>
        <taxon>Hymenoptera</taxon>
        <taxon>Apocrita</taxon>
        <taxon>Ichneumonoidea</taxon>
        <taxon>Braconidae</taxon>
        <taxon>Microgastrinae</taxon>
        <taxon>Cotesia</taxon>
    </lineage>
</organism>
<feature type="compositionally biased region" description="Polar residues" evidence="1">
    <location>
        <begin position="7"/>
        <end position="16"/>
    </location>
</feature>
<keyword evidence="3" id="KW-1185">Reference proteome</keyword>
<dbReference type="AlphaFoldDB" id="A0AAV7IX24"/>
<sequence>MEKESGISVNSSTNGSRAGKKRDYNTKDACREEDLYSPERISVIGYSIPAFILSCGGAPDIPVFLLPSEYNLLVGLYFRLLMLLVAGASAAAKNQESLDLIRSRPFICTERNIKRRNPAANLRVLDVVVVSLFPRYHNGEPTSSPR</sequence>
<feature type="region of interest" description="Disordered" evidence="1">
    <location>
        <begin position="1"/>
        <end position="24"/>
    </location>
</feature>
<dbReference type="EMBL" id="JAHXZJ010000374">
    <property type="protein sequence ID" value="KAH0561258.1"/>
    <property type="molecule type" value="Genomic_DNA"/>
</dbReference>
<name>A0AAV7IX24_COTGL</name>
<proteinExistence type="predicted"/>
<evidence type="ECO:0000313" key="3">
    <source>
        <dbReference type="Proteomes" id="UP000826195"/>
    </source>
</evidence>
<gene>
    <name evidence="2" type="ORF">KQX54_015391</name>
</gene>
<evidence type="ECO:0000313" key="2">
    <source>
        <dbReference type="EMBL" id="KAH0561258.1"/>
    </source>
</evidence>
<accession>A0AAV7IX24</accession>
<comment type="caution">
    <text evidence="2">The sequence shown here is derived from an EMBL/GenBank/DDBJ whole genome shotgun (WGS) entry which is preliminary data.</text>
</comment>
<dbReference type="Proteomes" id="UP000826195">
    <property type="component" value="Unassembled WGS sequence"/>
</dbReference>